<sequence length="249" mass="28956">MRMSSAEDAVNLQEDTNKVFQWATVNNMMFNEDKFQLLRYGKLEEIITRTEYTTDSGHTIERKTNVRDLGVVMSEDLTFKDHNSATIARAKKMIGWIMRTFKTRDAKPMMILFKSLVLSRLEYCCTLTSPFKAGEIADLESVQRSFTARISSVKHLNYWERLEALDLYSLERRRERYIIIYTWKILEGMVPNLHTEITPYESKRLGRRCKMPPTPCVSGAQNCLTASHQALGELPINPWLPSRESWTDT</sequence>
<evidence type="ECO:0000313" key="2">
    <source>
        <dbReference type="Proteomes" id="UP001445076"/>
    </source>
</evidence>
<evidence type="ECO:0000313" key="1">
    <source>
        <dbReference type="EMBL" id="KAK8724050.1"/>
    </source>
</evidence>
<dbReference type="PRINTS" id="PR01345">
    <property type="entry name" value="CERVTRCPTASE"/>
</dbReference>
<protein>
    <submittedName>
        <fullName evidence="1">Uncharacterized protein</fullName>
    </submittedName>
</protein>
<proteinExistence type="predicted"/>
<dbReference type="EMBL" id="JARKIK010000087">
    <property type="protein sequence ID" value="KAK8724050.1"/>
    <property type="molecule type" value="Genomic_DNA"/>
</dbReference>
<gene>
    <name evidence="1" type="ORF">OTU49_011419</name>
</gene>
<reference evidence="1 2" key="1">
    <citation type="journal article" date="2024" name="BMC Genomics">
        <title>Genome assembly of redclaw crayfish (Cherax quadricarinatus) provides insights into its immune adaptation and hypoxia tolerance.</title>
        <authorList>
            <person name="Liu Z."/>
            <person name="Zheng J."/>
            <person name="Li H."/>
            <person name="Fang K."/>
            <person name="Wang S."/>
            <person name="He J."/>
            <person name="Zhou D."/>
            <person name="Weng S."/>
            <person name="Chi M."/>
            <person name="Gu Z."/>
            <person name="He J."/>
            <person name="Li F."/>
            <person name="Wang M."/>
        </authorList>
    </citation>
    <scope>NUCLEOTIDE SEQUENCE [LARGE SCALE GENOMIC DNA]</scope>
    <source>
        <strain evidence="1">ZL_2023a</strain>
    </source>
</reference>
<organism evidence="1 2">
    <name type="scientific">Cherax quadricarinatus</name>
    <name type="common">Australian red claw crayfish</name>
    <dbReference type="NCBI Taxonomy" id="27406"/>
    <lineage>
        <taxon>Eukaryota</taxon>
        <taxon>Metazoa</taxon>
        <taxon>Ecdysozoa</taxon>
        <taxon>Arthropoda</taxon>
        <taxon>Crustacea</taxon>
        <taxon>Multicrustacea</taxon>
        <taxon>Malacostraca</taxon>
        <taxon>Eumalacostraca</taxon>
        <taxon>Eucarida</taxon>
        <taxon>Decapoda</taxon>
        <taxon>Pleocyemata</taxon>
        <taxon>Astacidea</taxon>
        <taxon>Parastacoidea</taxon>
        <taxon>Parastacidae</taxon>
        <taxon>Cherax</taxon>
    </lineage>
</organism>
<keyword evidence="2" id="KW-1185">Reference proteome</keyword>
<dbReference type="Proteomes" id="UP001445076">
    <property type="component" value="Unassembled WGS sequence"/>
</dbReference>
<accession>A0AAW0W485</accession>
<dbReference type="PANTHER" id="PTHR33332">
    <property type="entry name" value="REVERSE TRANSCRIPTASE DOMAIN-CONTAINING PROTEIN"/>
    <property type="match status" value="1"/>
</dbReference>
<dbReference type="AlphaFoldDB" id="A0AAW0W485"/>
<name>A0AAW0W485_CHEQU</name>
<comment type="caution">
    <text evidence="1">The sequence shown here is derived from an EMBL/GenBank/DDBJ whole genome shotgun (WGS) entry which is preliminary data.</text>
</comment>